<dbReference type="Pfam" id="PF13683">
    <property type="entry name" value="rve_3"/>
    <property type="match status" value="1"/>
</dbReference>
<organism evidence="2 3">
    <name type="scientific">Hymenobacter profundi</name>
    <dbReference type="NCBI Taxonomy" id="1982110"/>
    <lineage>
        <taxon>Bacteria</taxon>
        <taxon>Pseudomonadati</taxon>
        <taxon>Bacteroidota</taxon>
        <taxon>Cytophagia</taxon>
        <taxon>Cytophagales</taxon>
        <taxon>Hymenobacteraceae</taxon>
        <taxon>Hymenobacter</taxon>
    </lineage>
</organism>
<proteinExistence type="predicted"/>
<evidence type="ECO:0000313" key="3">
    <source>
        <dbReference type="Proteomes" id="UP000826188"/>
    </source>
</evidence>
<dbReference type="InterPro" id="IPR001584">
    <property type="entry name" value="Integrase_cat-core"/>
</dbReference>
<dbReference type="Proteomes" id="UP000826188">
    <property type="component" value="Unassembled WGS sequence"/>
</dbReference>
<name>A0ABS6WV61_9BACT</name>
<accession>A0ABS6WV61</accession>
<sequence length="39" mass="4361">MLNGGSFPNLTEARLEVSYSIVYYNAGRRHAALGYRSPE</sequence>
<feature type="domain" description="Integrase catalytic" evidence="1">
    <location>
        <begin position="2"/>
        <end position="38"/>
    </location>
</feature>
<gene>
    <name evidence="2" type="ORF">KYK14_02785</name>
</gene>
<protein>
    <submittedName>
        <fullName evidence="2">Integrase core domain-containing protein</fullName>
    </submittedName>
</protein>
<comment type="caution">
    <text evidence="2">The sequence shown here is derived from an EMBL/GenBank/DDBJ whole genome shotgun (WGS) entry which is preliminary data.</text>
</comment>
<keyword evidence="3" id="KW-1185">Reference proteome</keyword>
<reference evidence="2 3" key="1">
    <citation type="submission" date="2021-07" db="EMBL/GenBank/DDBJ databases">
        <title>Hymenobacter profundi sp. nov., isolated from deep-sea water.</title>
        <authorList>
            <person name="Kim M.K."/>
        </authorList>
    </citation>
    <scope>NUCLEOTIDE SEQUENCE [LARGE SCALE GENOMIC DNA]</scope>
    <source>
        <strain evidence="2 3">M2</strain>
    </source>
</reference>
<evidence type="ECO:0000259" key="1">
    <source>
        <dbReference type="Pfam" id="PF13683"/>
    </source>
</evidence>
<evidence type="ECO:0000313" key="2">
    <source>
        <dbReference type="EMBL" id="MBW3127464.1"/>
    </source>
</evidence>
<dbReference type="EMBL" id="JAHWGL010000005">
    <property type="protein sequence ID" value="MBW3127464.1"/>
    <property type="molecule type" value="Genomic_DNA"/>
</dbReference>